<reference evidence="1" key="1">
    <citation type="journal article" date="2021" name="PeerJ">
        <title>Extensive microbial diversity within the chicken gut microbiome revealed by metagenomics and culture.</title>
        <authorList>
            <person name="Gilroy R."/>
            <person name="Ravi A."/>
            <person name="Getino M."/>
            <person name="Pursley I."/>
            <person name="Horton D.L."/>
            <person name="Alikhan N.F."/>
            <person name="Baker D."/>
            <person name="Gharbi K."/>
            <person name="Hall N."/>
            <person name="Watson M."/>
            <person name="Adriaenssens E.M."/>
            <person name="Foster-Nyarko E."/>
            <person name="Jarju S."/>
            <person name="Secka A."/>
            <person name="Antonio M."/>
            <person name="Oren A."/>
            <person name="Chaudhuri R.R."/>
            <person name="La Ragione R."/>
            <person name="Hildebrand F."/>
            <person name="Pallen M.J."/>
        </authorList>
    </citation>
    <scope>NUCLEOTIDE SEQUENCE</scope>
    <source>
        <strain evidence="1">CHK198-12963</strain>
    </source>
</reference>
<dbReference type="Proteomes" id="UP000823863">
    <property type="component" value="Unassembled WGS sequence"/>
</dbReference>
<name>A0A9D2PRM3_9FIRM</name>
<organism evidence="1 2">
    <name type="scientific">Candidatus Enterocloster excrementigallinarum</name>
    <dbReference type="NCBI Taxonomy" id="2838558"/>
    <lineage>
        <taxon>Bacteria</taxon>
        <taxon>Bacillati</taxon>
        <taxon>Bacillota</taxon>
        <taxon>Clostridia</taxon>
        <taxon>Lachnospirales</taxon>
        <taxon>Lachnospiraceae</taxon>
        <taxon>Enterocloster</taxon>
    </lineage>
</organism>
<comment type="caution">
    <text evidence="1">The sequence shown here is derived from an EMBL/GenBank/DDBJ whole genome shotgun (WGS) entry which is preliminary data.</text>
</comment>
<protein>
    <submittedName>
        <fullName evidence="1">WYL domain-containing protein</fullName>
    </submittedName>
</protein>
<evidence type="ECO:0000313" key="1">
    <source>
        <dbReference type="EMBL" id="HJC65928.1"/>
    </source>
</evidence>
<evidence type="ECO:0000313" key="2">
    <source>
        <dbReference type="Proteomes" id="UP000823863"/>
    </source>
</evidence>
<reference evidence="1" key="2">
    <citation type="submission" date="2021-04" db="EMBL/GenBank/DDBJ databases">
        <authorList>
            <person name="Gilroy R."/>
        </authorList>
    </citation>
    <scope>NUCLEOTIDE SEQUENCE</scope>
    <source>
        <strain evidence="1">CHK198-12963</strain>
    </source>
</reference>
<sequence length="339" mass="39753">MELFDKVYGCYYQVVKHILKQADLNPVSRREVEELCRTYGFEESALALAPKLFGGSLPLLDENGGSRLKHLPPKLPLTSLQKSWLKALTADPRVALFFTESELREVRKELEGTEPLYRQEDFYYYDQYCDGDPYGSPDYVENFRQILRALEENRILLVAYEGKKGRRRRFETVPLKLQYSSREDKFRLLCLEKNRGQWTKRTVLNLGRMKSCHVSAETCSPAAQTTAPPKCQEPVLLEISGERNSLERCMLHFAHYEKRTEYDEEKEKWLCSIYYEREDETELLIDVLSFGPVVRVLGPEDFLRQVRERVKRQHQLFYEPVGDLGASPVFRKREFLKPT</sequence>
<gene>
    <name evidence="1" type="ORF">H9931_04305</name>
</gene>
<dbReference type="PROSITE" id="PS52050">
    <property type="entry name" value="WYL"/>
    <property type="match status" value="1"/>
</dbReference>
<dbReference type="AlphaFoldDB" id="A0A9D2PRM3"/>
<accession>A0A9D2PRM3</accession>
<dbReference type="EMBL" id="DWWB01000019">
    <property type="protein sequence ID" value="HJC65928.1"/>
    <property type="molecule type" value="Genomic_DNA"/>
</dbReference>
<proteinExistence type="predicted"/>